<keyword evidence="4" id="KW-1003">Cell membrane</keyword>
<dbReference type="PANTHER" id="PTHR30294:SF47">
    <property type="entry name" value="INNER MEMBRANE TRANSPORT PERMEASE YHHJ"/>
    <property type="match status" value="1"/>
</dbReference>
<dbReference type="GO" id="GO:0005886">
    <property type="term" value="C:plasma membrane"/>
    <property type="evidence" value="ECO:0007669"/>
    <property type="project" value="UniProtKB-SubCell"/>
</dbReference>
<evidence type="ECO:0000256" key="7">
    <source>
        <dbReference type="ARBA" id="ARBA00023136"/>
    </source>
</evidence>
<evidence type="ECO:0000256" key="3">
    <source>
        <dbReference type="ARBA" id="ARBA00022448"/>
    </source>
</evidence>
<feature type="transmembrane region" description="Helical" evidence="8">
    <location>
        <begin position="343"/>
        <end position="362"/>
    </location>
</feature>
<feature type="transmembrane region" description="Helical" evidence="8">
    <location>
        <begin position="21"/>
        <end position="39"/>
    </location>
</feature>
<reference evidence="10 11" key="1">
    <citation type="submission" date="2020-08" db="EMBL/GenBank/DDBJ databases">
        <title>Genomic Encyclopedia of Type Strains, Phase IV (KMG-IV): sequencing the most valuable type-strain genomes for metagenomic binning, comparative biology and taxonomic classification.</title>
        <authorList>
            <person name="Goeker M."/>
        </authorList>
    </citation>
    <scope>NUCLEOTIDE SEQUENCE [LARGE SCALE GENOMIC DNA]</scope>
    <source>
        <strain evidence="10 11">DSM 100021</strain>
    </source>
</reference>
<dbReference type="PANTHER" id="PTHR30294">
    <property type="entry name" value="MEMBRANE COMPONENT OF ABC TRANSPORTER YHHJ-RELATED"/>
    <property type="match status" value="1"/>
</dbReference>
<sequence length="373" mass="40692">MDIRTTMALFRKELIGLMRDKVLLAMLVYAFTLAIYTQATGLSHDLRNATLAVVDRDMSQLSSSILDGLMPPRFQKPVAVAPGDVERGMDEGRYTFVLDIPERFEADVLAGRSPSVQLLIDATALMQAGVGSGTIQQIVSQQVQLYARRLGVSSSQPVTVETRLAFNQSLNSDWFSGTMALINNITMLAILLAGAALVREREHGTLEHLLVMPVRPLEIMVGKLAANGLVILVMTLVAILTVLVKVLGMRITGSLSLYMAGVALYLFFATSLGLFLGTLARSMPQLALLFILVALPMNILSGGFTPLESQPEWLQNVMQVSPSTHFVAFSQAILYRGAGFDMVWPQFLATAGIGLLCFLYSLSRFRSFIAAQQ</sequence>
<dbReference type="PROSITE" id="PS51012">
    <property type="entry name" value="ABC_TM2"/>
    <property type="match status" value="1"/>
</dbReference>
<evidence type="ECO:0000313" key="10">
    <source>
        <dbReference type="EMBL" id="MBB4006828.1"/>
    </source>
</evidence>
<evidence type="ECO:0000256" key="4">
    <source>
        <dbReference type="ARBA" id="ARBA00022475"/>
    </source>
</evidence>
<dbReference type="InterPro" id="IPR051449">
    <property type="entry name" value="ABC-2_transporter_component"/>
</dbReference>
<protein>
    <submittedName>
        <fullName evidence="10">ABC-2 type transport system permease protein</fullName>
    </submittedName>
</protein>
<evidence type="ECO:0000256" key="5">
    <source>
        <dbReference type="ARBA" id="ARBA00022692"/>
    </source>
</evidence>
<dbReference type="RefSeq" id="WP_075615503.1">
    <property type="nucleotide sequence ID" value="NZ_JACIED010000001.1"/>
</dbReference>
<keyword evidence="3" id="KW-0813">Transport</keyword>
<dbReference type="EMBL" id="JACIED010000001">
    <property type="protein sequence ID" value="MBB4006828.1"/>
    <property type="molecule type" value="Genomic_DNA"/>
</dbReference>
<dbReference type="Pfam" id="PF12698">
    <property type="entry name" value="ABC2_membrane_3"/>
    <property type="match status" value="1"/>
</dbReference>
<accession>A0A7W6MT93</accession>
<gene>
    <name evidence="10" type="ORF">GGQ71_001064</name>
</gene>
<organism evidence="10 11">
    <name type="scientific">Allorhizobium taibaishanense</name>
    <dbReference type="NCBI Taxonomy" id="887144"/>
    <lineage>
        <taxon>Bacteria</taxon>
        <taxon>Pseudomonadati</taxon>
        <taxon>Pseudomonadota</taxon>
        <taxon>Alphaproteobacteria</taxon>
        <taxon>Hyphomicrobiales</taxon>
        <taxon>Rhizobiaceae</taxon>
        <taxon>Rhizobium/Agrobacterium group</taxon>
        <taxon>Allorhizobium</taxon>
    </lineage>
</organism>
<dbReference type="InterPro" id="IPR047817">
    <property type="entry name" value="ABC2_TM_bact-type"/>
</dbReference>
<keyword evidence="5 8" id="KW-0812">Transmembrane</keyword>
<evidence type="ECO:0000256" key="6">
    <source>
        <dbReference type="ARBA" id="ARBA00022989"/>
    </source>
</evidence>
<evidence type="ECO:0000256" key="1">
    <source>
        <dbReference type="ARBA" id="ARBA00004651"/>
    </source>
</evidence>
<proteinExistence type="inferred from homology"/>
<dbReference type="Gene3D" id="3.40.1710.10">
    <property type="entry name" value="abc type-2 transporter like domain"/>
    <property type="match status" value="1"/>
</dbReference>
<dbReference type="GO" id="GO:0140359">
    <property type="term" value="F:ABC-type transporter activity"/>
    <property type="evidence" value="ECO:0007669"/>
    <property type="project" value="InterPro"/>
</dbReference>
<evidence type="ECO:0000256" key="8">
    <source>
        <dbReference type="SAM" id="Phobius"/>
    </source>
</evidence>
<feature type="domain" description="ABC transmembrane type-2" evidence="9">
    <location>
        <begin position="132"/>
        <end position="368"/>
    </location>
</feature>
<dbReference type="Proteomes" id="UP000544107">
    <property type="component" value="Unassembled WGS sequence"/>
</dbReference>
<evidence type="ECO:0000259" key="9">
    <source>
        <dbReference type="PROSITE" id="PS51012"/>
    </source>
</evidence>
<comment type="caution">
    <text evidence="10">The sequence shown here is derived from an EMBL/GenBank/DDBJ whole genome shotgun (WGS) entry which is preliminary data.</text>
</comment>
<keyword evidence="6 8" id="KW-1133">Transmembrane helix</keyword>
<keyword evidence="7 8" id="KW-0472">Membrane</keyword>
<evidence type="ECO:0000256" key="2">
    <source>
        <dbReference type="ARBA" id="ARBA00007783"/>
    </source>
</evidence>
<feature type="transmembrane region" description="Helical" evidence="8">
    <location>
        <begin position="219"/>
        <end position="243"/>
    </location>
</feature>
<feature type="transmembrane region" description="Helical" evidence="8">
    <location>
        <begin position="286"/>
        <end position="304"/>
    </location>
</feature>
<dbReference type="InterPro" id="IPR013525">
    <property type="entry name" value="ABC2_TM"/>
</dbReference>
<feature type="transmembrane region" description="Helical" evidence="8">
    <location>
        <begin position="255"/>
        <end position="279"/>
    </location>
</feature>
<evidence type="ECO:0000313" key="11">
    <source>
        <dbReference type="Proteomes" id="UP000544107"/>
    </source>
</evidence>
<feature type="transmembrane region" description="Helical" evidence="8">
    <location>
        <begin position="174"/>
        <end position="198"/>
    </location>
</feature>
<comment type="subcellular location">
    <subcellularLocation>
        <location evidence="1">Cell membrane</location>
        <topology evidence="1">Multi-pass membrane protein</topology>
    </subcellularLocation>
</comment>
<comment type="similarity">
    <text evidence="2">Belongs to the ABC-2 integral membrane protein family.</text>
</comment>
<name>A0A7W6MT93_9HYPH</name>
<dbReference type="AlphaFoldDB" id="A0A7W6MT93"/>